<evidence type="ECO:0000256" key="4">
    <source>
        <dbReference type="SAM" id="Phobius"/>
    </source>
</evidence>
<dbReference type="InterPro" id="IPR011527">
    <property type="entry name" value="ABC1_TM_dom"/>
</dbReference>
<evidence type="ECO:0000256" key="1">
    <source>
        <dbReference type="ARBA" id="ARBA00022692"/>
    </source>
</evidence>
<feature type="transmembrane region" description="Helical" evidence="4">
    <location>
        <begin position="12"/>
        <end position="32"/>
    </location>
</feature>
<sequence length="93" mass="10236">QTSGNRTALEQVITIVYLYAVTAVLQFFLALIQQHLLLTTTNSLVDKLRREFVSAVLRTEAAALDATSAGKMSSLLNENIEKIRDGLGEKVRS</sequence>
<keyword evidence="7" id="KW-1185">Reference proteome</keyword>
<evidence type="ECO:0000256" key="2">
    <source>
        <dbReference type="ARBA" id="ARBA00022989"/>
    </source>
</evidence>
<dbReference type="InterPro" id="IPR036640">
    <property type="entry name" value="ABC1_TM_sf"/>
</dbReference>
<evidence type="ECO:0000313" key="6">
    <source>
        <dbReference type="EMBL" id="GMT21320.1"/>
    </source>
</evidence>
<evidence type="ECO:0000313" key="7">
    <source>
        <dbReference type="Proteomes" id="UP001432322"/>
    </source>
</evidence>
<dbReference type="AlphaFoldDB" id="A0AAV5VP47"/>
<proteinExistence type="predicted"/>
<keyword evidence="3 4" id="KW-0472">Membrane</keyword>
<evidence type="ECO:0000259" key="5">
    <source>
        <dbReference type="PROSITE" id="PS50929"/>
    </source>
</evidence>
<feature type="non-terminal residue" evidence="6">
    <location>
        <position position="93"/>
    </location>
</feature>
<dbReference type="Gene3D" id="1.20.1560.10">
    <property type="entry name" value="ABC transporter type 1, transmembrane domain"/>
    <property type="match status" value="1"/>
</dbReference>
<gene>
    <name evidence="6" type="ORF">PFISCL1PPCAC_12617</name>
</gene>
<protein>
    <recommendedName>
        <fullName evidence="5">ABC transmembrane type-1 domain-containing protein</fullName>
    </recommendedName>
</protein>
<dbReference type="PROSITE" id="PS50929">
    <property type="entry name" value="ABC_TM1F"/>
    <property type="match status" value="1"/>
</dbReference>
<dbReference type="SUPFAM" id="SSF90123">
    <property type="entry name" value="ABC transporter transmembrane region"/>
    <property type="match status" value="1"/>
</dbReference>
<comment type="caution">
    <text evidence="6">The sequence shown here is derived from an EMBL/GenBank/DDBJ whole genome shotgun (WGS) entry which is preliminary data.</text>
</comment>
<dbReference type="GO" id="GO:0140359">
    <property type="term" value="F:ABC-type transporter activity"/>
    <property type="evidence" value="ECO:0007669"/>
    <property type="project" value="InterPro"/>
</dbReference>
<dbReference type="GO" id="GO:0005524">
    <property type="term" value="F:ATP binding"/>
    <property type="evidence" value="ECO:0007669"/>
    <property type="project" value="InterPro"/>
</dbReference>
<name>A0AAV5VP47_9BILA</name>
<feature type="non-terminal residue" evidence="6">
    <location>
        <position position="1"/>
    </location>
</feature>
<reference evidence="6" key="1">
    <citation type="submission" date="2023-10" db="EMBL/GenBank/DDBJ databases">
        <title>Genome assembly of Pristionchus species.</title>
        <authorList>
            <person name="Yoshida K."/>
            <person name="Sommer R.J."/>
        </authorList>
    </citation>
    <scope>NUCLEOTIDE SEQUENCE</scope>
    <source>
        <strain evidence="6">RS5133</strain>
    </source>
</reference>
<organism evidence="6 7">
    <name type="scientific">Pristionchus fissidentatus</name>
    <dbReference type="NCBI Taxonomy" id="1538716"/>
    <lineage>
        <taxon>Eukaryota</taxon>
        <taxon>Metazoa</taxon>
        <taxon>Ecdysozoa</taxon>
        <taxon>Nematoda</taxon>
        <taxon>Chromadorea</taxon>
        <taxon>Rhabditida</taxon>
        <taxon>Rhabditina</taxon>
        <taxon>Diplogasteromorpha</taxon>
        <taxon>Diplogasteroidea</taxon>
        <taxon>Neodiplogasteridae</taxon>
        <taxon>Pristionchus</taxon>
    </lineage>
</organism>
<keyword evidence="2 4" id="KW-1133">Transmembrane helix</keyword>
<keyword evidence="1 4" id="KW-0812">Transmembrane</keyword>
<dbReference type="Pfam" id="PF00664">
    <property type="entry name" value="ABC_membrane"/>
    <property type="match status" value="1"/>
</dbReference>
<dbReference type="EMBL" id="BTSY01000004">
    <property type="protein sequence ID" value="GMT21320.1"/>
    <property type="molecule type" value="Genomic_DNA"/>
</dbReference>
<feature type="domain" description="ABC transmembrane type-1" evidence="5">
    <location>
        <begin position="1"/>
        <end position="91"/>
    </location>
</feature>
<dbReference type="GO" id="GO:0016020">
    <property type="term" value="C:membrane"/>
    <property type="evidence" value="ECO:0007669"/>
    <property type="project" value="InterPro"/>
</dbReference>
<accession>A0AAV5VP47</accession>
<evidence type="ECO:0000256" key="3">
    <source>
        <dbReference type="ARBA" id="ARBA00023136"/>
    </source>
</evidence>
<dbReference type="Proteomes" id="UP001432322">
    <property type="component" value="Unassembled WGS sequence"/>
</dbReference>